<proteinExistence type="predicted"/>
<keyword evidence="1" id="KW-0472">Membrane</keyword>
<dbReference type="AlphaFoldDB" id="A0A0F9L046"/>
<evidence type="ECO:0000313" key="2">
    <source>
        <dbReference type="EMBL" id="KKM87288.1"/>
    </source>
</evidence>
<keyword evidence="1" id="KW-0812">Transmembrane</keyword>
<dbReference type="EMBL" id="LAZR01007122">
    <property type="protein sequence ID" value="KKM87288.1"/>
    <property type="molecule type" value="Genomic_DNA"/>
</dbReference>
<gene>
    <name evidence="2" type="ORF">LCGC14_1270390</name>
</gene>
<evidence type="ECO:0008006" key="3">
    <source>
        <dbReference type="Google" id="ProtNLM"/>
    </source>
</evidence>
<dbReference type="GO" id="GO:0016020">
    <property type="term" value="C:membrane"/>
    <property type="evidence" value="ECO:0007669"/>
    <property type="project" value="InterPro"/>
</dbReference>
<comment type="caution">
    <text evidence="2">The sequence shown here is derived from an EMBL/GenBank/DDBJ whole genome shotgun (WGS) entry which is preliminary data.</text>
</comment>
<keyword evidence="1" id="KW-1133">Transmembrane helix</keyword>
<feature type="transmembrane region" description="Helical" evidence="1">
    <location>
        <begin position="54"/>
        <end position="76"/>
    </location>
</feature>
<organism evidence="2">
    <name type="scientific">marine sediment metagenome</name>
    <dbReference type="NCBI Taxonomy" id="412755"/>
    <lineage>
        <taxon>unclassified sequences</taxon>
        <taxon>metagenomes</taxon>
        <taxon>ecological metagenomes</taxon>
    </lineage>
</organism>
<evidence type="ECO:0000256" key="1">
    <source>
        <dbReference type="SAM" id="Phobius"/>
    </source>
</evidence>
<name>A0A0F9L046_9ZZZZ</name>
<accession>A0A0F9L046</accession>
<protein>
    <recommendedName>
        <fullName evidence="3">Flagellar protein</fullName>
    </recommendedName>
</protein>
<dbReference type="GO" id="GO:0044781">
    <property type="term" value="P:bacterial-type flagellum organization"/>
    <property type="evidence" value="ECO:0007669"/>
    <property type="project" value="InterPro"/>
</dbReference>
<reference evidence="2" key="1">
    <citation type="journal article" date="2015" name="Nature">
        <title>Complex archaea that bridge the gap between prokaryotes and eukaryotes.</title>
        <authorList>
            <person name="Spang A."/>
            <person name="Saw J.H."/>
            <person name="Jorgensen S.L."/>
            <person name="Zaremba-Niedzwiedzka K."/>
            <person name="Martijn J."/>
            <person name="Lind A.E."/>
            <person name="van Eijk R."/>
            <person name="Schleper C."/>
            <person name="Guy L."/>
            <person name="Ettema T.J."/>
        </authorList>
    </citation>
    <scope>NUCLEOTIDE SEQUENCE</scope>
</reference>
<sequence length="133" mass="15778">MKKYFLIIFSISFLFSQPNFLYSDEISQIEKSLTTQGNKEDLYPVFETAEYKPAFFKMLLILIALIALIFLTFWIFRRLMRMRLTQANLTKNIKILEKRAISPKSLLYIEEIDGKKILISESNLEIRKIKELD</sequence>